<accession>A0A371P245</accession>
<feature type="transmembrane region" description="Helical" evidence="6">
    <location>
        <begin position="52"/>
        <end position="75"/>
    </location>
</feature>
<evidence type="ECO:0000256" key="6">
    <source>
        <dbReference type="SAM" id="Phobius"/>
    </source>
</evidence>
<evidence type="ECO:0000259" key="7">
    <source>
        <dbReference type="Pfam" id="PF04138"/>
    </source>
</evidence>
<evidence type="ECO:0000256" key="2">
    <source>
        <dbReference type="ARBA" id="ARBA00009399"/>
    </source>
</evidence>
<reference evidence="8 9" key="1">
    <citation type="submission" date="2018-08" db="EMBL/GenBank/DDBJ databases">
        <title>Aeromicrobium sp. M2KJ-4, whole genome shotgun sequence.</title>
        <authorList>
            <person name="Tuo L."/>
        </authorList>
    </citation>
    <scope>NUCLEOTIDE SEQUENCE [LARGE SCALE GENOMIC DNA]</scope>
    <source>
        <strain evidence="8 9">M2KJ-4</strain>
    </source>
</reference>
<feature type="domain" description="GtrA/DPMS transmembrane" evidence="7">
    <location>
        <begin position="22"/>
        <end position="140"/>
    </location>
</feature>
<evidence type="ECO:0000313" key="9">
    <source>
        <dbReference type="Proteomes" id="UP000265581"/>
    </source>
</evidence>
<gene>
    <name evidence="8" type="ORF">DX116_10760</name>
</gene>
<dbReference type="PANTHER" id="PTHR38459:SF1">
    <property type="entry name" value="PROPHAGE BACTOPRENOL-LINKED GLUCOSE TRANSLOCASE HOMOLOG"/>
    <property type="match status" value="1"/>
</dbReference>
<evidence type="ECO:0000256" key="4">
    <source>
        <dbReference type="ARBA" id="ARBA00022989"/>
    </source>
</evidence>
<organism evidence="8 9">
    <name type="scientific">Aeromicrobium endophyticum</name>
    <dbReference type="NCBI Taxonomy" id="2292704"/>
    <lineage>
        <taxon>Bacteria</taxon>
        <taxon>Bacillati</taxon>
        <taxon>Actinomycetota</taxon>
        <taxon>Actinomycetes</taxon>
        <taxon>Propionibacteriales</taxon>
        <taxon>Nocardioidaceae</taxon>
        <taxon>Aeromicrobium</taxon>
    </lineage>
</organism>
<dbReference type="EMBL" id="QUBR01000002">
    <property type="protein sequence ID" value="REK69678.1"/>
    <property type="molecule type" value="Genomic_DNA"/>
</dbReference>
<protein>
    <submittedName>
        <fullName evidence="8">GtrA family protein</fullName>
    </submittedName>
</protein>
<comment type="caution">
    <text evidence="8">The sequence shown here is derived from an EMBL/GenBank/DDBJ whole genome shotgun (WGS) entry which is preliminary data.</text>
</comment>
<keyword evidence="9" id="KW-1185">Reference proteome</keyword>
<feature type="transmembrane region" description="Helical" evidence="6">
    <location>
        <begin position="21"/>
        <end position="46"/>
    </location>
</feature>
<evidence type="ECO:0000256" key="1">
    <source>
        <dbReference type="ARBA" id="ARBA00004141"/>
    </source>
</evidence>
<feature type="transmembrane region" description="Helical" evidence="6">
    <location>
        <begin position="87"/>
        <end position="108"/>
    </location>
</feature>
<keyword evidence="3 6" id="KW-0812">Transmembrane</keyword>
<comment type="subcellular location">
    <subcellularLocation>
        <location evidence="1">Membrane</location>
        <topology evidence="1">Multi-pass membrane protein</topology>
    </subcellularLocation>
</comment>
<dbReference type="InterPro" id="IPR051401">
    <property type="entry name" value="GtrA_CellWall_Glycosyl"/>
</dbReference>
<dbReference type="Pfam" id="PF04138">
    <property type="entry name" value="GtrA_DPMS_TM"/>
    <property type="match status" value="1"/>
</dbReference>
<dbReference type="GO" id="GO:0000271">
    <property type="term" value="P:polysaccharide biosynthetic process"/>
    <property type="evidence" value="ECO:0007669"/>
    <property type="project" value="InterPro"/>
</dbReference>
<dbReference type="OrthoDB" id="4943658at2"/>
<comment type="similarity">
    <text evidence="2">Belongs to the GtrA family.</text>
</comment>
<dbReference type="RefSeq" id="WP_119704278.1">
    <property type="nucleotide sequence ID" value="NZ_JBHSOI010000002.1"/>
</dbReference>
<evidence type="ECO:0000313" key="8">
    <source>
        <dbReference type="EMBL" id="REK69678.1"/>
    </source>
</evidence>
<name>A0A371P245_9ACTN</name>
<keyword evidence="4 6" id="KW-1133">Transmembrane helix</keyword>
<sequence length="151" mass="16489">MSRPSGSGSSTVRGLVDDQRVRFLAVGGFNTVLGYVTFSALTLWVFHEVRFGYLLSLVGSYAIGISVAFVLYRRLVFKVQGQVMRDFVRFVTVYAVSIGINAVVLPVLVEVAGVPPLAAQAVVVLITTLLSFVGHRSFSFRRDEDVAQDDV</sequence>
<proteinExistence type="inferred from homology"/>
<dbReference type="Proteomes" id="UP000265581">
    <property type="component" value="Unassembled WGS sequence"/>
</dbReference>
<dbReference type="GO" id="GO:0005886">
    <property type="term" value="C:plasma membrane"/>
    <property type="evidence" value="ECO:0007669"/>
    <property type="project" value="TreeGrafter"/>
</dbReference>
<keyword evidence="5 6" id="KW-0472">Membrane</keyword>
<feature type="transmembrane region" description="Helical" evidence="6">
    <location>
        <begin position="114"/>
        <end position="133"/>
    </location>
</feature>
<evidence type="ECO:0000256" key="5">
    <source>
        <dbReference type="ARBA" id="ARBA00023136"/>
    </source>
</evidence>
<dbReference type="PANTHER" id="PTHR38459">
    <property type="entry name" value="PROPHAGE BACTOPRENOL-LINKED GLUCOSE TRANSLOCASE HOMOLOG"/>
    <property type="match status" value="1"/>
</dbReference>
<evidence type="ECO:0000256" key="3">
    <source>
        <dbReference type="ARBA" id="ARBA00022692"/>
    </source>
</evidence>
<dbReference type="InterPro" id="IPR007267">
    <property type="entry name" value="GtrA_DPMS_TM"/>
</dbReference>
<dbReference type="AlphaFoldDB" id="A0A371P245"/>